<organism evidence="1 2">
    <name type="scientific">Metamycoplasma alkalescens</name>
    <dbReference type="NCBI Taxonomy" id="45363"/>
    <lineage>
        <taxon>Bacteria</taxon>
        <taxon>Bacillati</taxon>
        <taxon>Mycoplasmatota</taxon>
        <taxon>Mycoplasmoidales</taxon>
        <taxon>Metamycoplasmataceae</taxon>
        <taxon>Metamycoplasma</taxon>
    </lineage>
</organism>
<name>A0A3B0PF04_9BACT</name>
<sequence length="52" mass="6232">MIENKINNKRYRADHIVKDLFPEINAEACSFSELETIIKEKVKKYENSETDW</sequence>
<dbReference type="AlphaFoldDB" id="A0A3B0PF04"/>
<dbReference type="Proteomes" id="UP000259864">
    <property type="component" value="Chromosome 1"/>
</dbReference>
<dbReference type="KEGG" id="mala:NCTC10135_00606"/>
<proteinExistence type="predicted"/>
<feature type="non-terminal residue" evidence="1">
    <location>
        <position position="52"/>
    </location>
</feature>
<dbReference type="EMBL" id="LS991949">
    <property type="protein sequence ID" value="SYV90096.1"/>
    <property type="molecule type" value="Genomic_DNA"/>
</dbReference>
<evidence type="ECO:0000313" key="1">
    <source>
        <dbReference type="EMBL" id="SYV90096.1"/>
    </source>
</evidence>
<accession>A0A3B0PF04</accession>
<evidence type="ECO:0000313" key="2">
    <source>
        <dbReference type="Proteomes" id="UP000259864"/>
    </source>
</evidence>
<reference evidence="2" key="1">
    <citation type="submission" date="2018-06" db="EMBL/GenBank/DDBJ databases">
        <authorList>
            <consortium name="Pathogen Informatics"/>
        </authorList>
    </citation>
    <scope>NUCLEOTIDE SEQUENCE [LARGE SCALE GENOMIC DNA]</scope>
    <source>
        <strain evidence="2">NCTC10135</strain>
    </source>
</reference>
<gene>
    <name evidence="1" type="ORF">NCTC10135_00606</name>
</gene>
<protein>
    <submittedName>
        <fullName evidence="1">Uncharacterized protein</fullName>
    </submittedName>
</protein>